<name>A0A512LAD7_9PROT</name>
<comment type="caution">
    <text evidence="1">The sequence shown here is derived from an EMBL/GenBank/DDBJ whole genome shotgun (WGS) entry which is preliminary data.</text>
</comment>
<dbReference type="Proteomes" id="UP000321337">
    <property type="component" value="Unassembled WGS sequence"/>
</dbReference>
<organism evidence="1 2">
    <name type="scientific">Sulfuriferula plumbiphila</name>
    <dbReference type="NCBI Taxonomy" id="171865"/>
    <lineage>
        <taxon>Bacteria</taxon>
        <taxon>Pseudomonadati</taxon>
        <taxon>Pseudomonadota</taxon>
        <taxon>Betaproteobacteria</taxon>
        <taxon>Nitrosomonadales</taxon>
        <taxon>Sulfuricellaceae</taxon>
        <taxon>Sulfuriferula</taxon>
    </lineage>
</organism>
<reference evidence="1 2" key="1">
    <citation type="submission" date="2019-07" db="EMBL/GenBank/DDBJ databases">
        <title>Whole genome shotgun sequence of Thiobacillus plumbophilus NBRC 107929.</title>
        <authorList>
            <person name="Hosoyama A."/>
            <person name="Uohara A."/>
            <person name="Ohji S."/>
            <person name="Ichikawa N."/>
        </authorList>
    </citation>
    <scope>NUCLEOTIDE SEQUENCE [LARGE SCALE GENOMIC DNA]</scope>
    <source>
        <strain evidence="1 2">NBRC 107929</strain>
    </source>
</reference>
<accession>A0A512LAD7</accession>
<evidence type="ECO:0000313" key="2">
    <source>
        <dbReference type="Proteomes" id="UP000321337"/>
    </source>
</evidence>
<protein>
    <submittedName>
        <fullName evidence="1">Uncharacterized protein</fullName>
    </submittedName>
</protein>
<evidence type="ECO:0000313" key="1">
    <source>
        <dbReference type="EMBL" id="GEP31091.1"/>
    </source>
</evidence>
<sequence length="79" mass="8976">MRHALHQPVVHPAAILDGGQQASLAQDLEMARQLVLWLHEAVHQLAKARFLPRLGQKAGNSNPSRIREGLKDFLWFNIY</sequence>
<dbReference type="EMBL" id="BKAD01000023">
    <property type="protein sequence ID" value="GEP31091.1"/>
    <property type="molecule type" value="Genomic_DNA"/>
</dbReference>
<gene>
    <name evidence="1" type="ORF">TPL01_22290</name>
</gene>
<keyword evidence="2" id="KW-1185">Reference proteome</keyword>
<proteinExistence type="predicted"/>
<dbReference type="AlphaFoldDB" id="A0A512LAD7"/>